<proteinExistence type="predicted"/>
<feature type="domain" description="DUF6443" evidence="3">
    <location>
        <begin position="8"/>
        <end position="122"/>
    </location>
</feature>
<dbReference type="Pfam" id="PF15533">
    <property type="entry name" value="Ntox33"/>
    <property type="match status" value="1"/>
</dbReference>
<dbReference type="AlphaFoldDB" id="A0A1S2VR60"/>
<dbReference type="InterPro" id="IPR050708">
    <property type="entry name" value="T6SS_VgrG/RHS"/>
</dbReference>
<dbReference type="InterPro" id="IPR029110">
    <property type="entry name" value="Ntox33"/>
</dbReference>
<comment type="caution">
    <text evidence="4">The sequence shown here is derived from an EMBL/GenBank/DDBJ whole genome shotgun (WGS) entry which is preliminary data.</text>
</comment>
<dbReference type="NCBIfam" id="TIGR03696">
    <property type="entry name" value="Rhs_assc_core"/>
    <property type="match status" value="1"/>
</dbReference>
<gene>
    <name evidence="4" type="ORF">BLX24_03950</name>
</gene>
<dbReference type="InterPro" id="IPR031325">
    <property type="entry name" value="RHS_repeat"/>
</dbReference>
<organism evidence="4 5">
    <name type="scientific">Arsenicibacter rosenii</name>
    <dbReference type="NCBI Taxonomy" id="1750698"/>
    <lineage>
        <taxon>Bacteria</taxon>
        <taxon>Pseudomonadati</taxon>
        <taxon>Bacteroidota</taxon>
        <taxon>Cytophagia</taxon>
        <taxon>Cytophagales</taxon>
        <taxon>Spirosomataceae</taxon>
        <taxon>Arsenicibacter</taxon>
    </lineage>
</organism>
<evidence type="ECO:0000256" key="1">
    <source>
        <dbReference type="SAM" id="MobiDB-lite"/>
    </source>
</evidence>
<dbReference type="Gene3D" id="2.180.10.10">
    <property type="entry name" value="RHS repeat-associated core"/>
    <property type="match status" value="1"/>
</dbReference>
<dbReference type="NCBIfam" id="TIGR01643">
    <property type="entry name" value="YD_repeat_2x"/>
    <property type="match status" value="1"/>
</dbReference>
<accession>A0A1S2VR60</accession>
<name>A0A1S2VR60_9BACT</name>
<feature type="region of interest" description="Disordered" evidence="1">
    <location>
        <begin position="1008"/>
        <end position="1027"/>
    </location>
</feature>
<dbReference type="EMBL" id="MORL01000001">
    <property type="protein sequence ID" value="OIN61224.1"/>
    <property type="molecule type" value="Genomic_DNA"/>
</dbReference>
<sequence>MAETIFLNAASTEFNQTISYFDGLGRPAQQVSVGSGGSAYDQGSQGQDIITIQEYDAFGRQAKKYLPISDATNGGAYRNTILENTINSYYNNSLLRSGAAYGLTQYEASPLNRITGQTAPGSGTVVTINYRANTASDGVKLLTYVFSTSTVNVSTYSAGVLYVTETTNENNHKTSEFKDKEGRIVCRDIAGLRTYYVFDDFNRLRCVLPPKAAGLLASISFNLFDSSNDLIFAYDYDHRGRQIRKKIPGAGITIQGYDLRDRLVSSTDAKGVTVITSYDGLDRVVSTSLSGGQMLTQTYYDNYTFAGSKSFDELHAYGQKRLENLQGMQTGIKVWGLGNASALTQITATYYDELGRVIQTIADNHLGSVDKVSHQLDFVGREMQNKLTTRNNLIIETRQSYDRASRPKAVCQRVTDSQSAADNTAGQYWEPVARYSYNGIGELTRKTLGCNLQQLDYTYLMRGWLNDINKPTNLDQNGEKDLFGMSLAYDNIGNITNWQYRSAQKQGMYAGTAMLAQNPLMDYSFSYDNQNRLKTATLKQNTTTVFNMGGDDTGDKIRYDDNGNIQNLKRWFKNVLVDNLSYTYTTNSNQLSSITDNGEVNKNDGFFNVNTSAYSYDANGNLKSDDGKGIAIATYNHLNLPQNVVNSITGSVSYTYNAVGQKLRASMGTSGKIYDYVSGLLYENNTLEFIPTAEGRILPPGRAVNPTSTTEVITNRFYRYEYQLKDHLGNLRVACRCPEISTAVVGSSLVPGPKDTYPLMVVQEEHYDPWGLSLSGLSTQTMITSNRFKYNGKEDQKGLDWIDYGARMYDPQIGRWNSVDPLAENHYNHSPSIYVLNNPLLYGDAFGLDTIRANTAQTIHQGDVIILDNGSMITSSTDDVEVKINREPNQNEEANAVPIAYPWAFQVGTGIGRGLLTGAKATATAGALAVALVLMPTSAEAPGIKFGNQTATPPPYILKSNPTQDKMLTPGEIKRLEDGGVDVHELKGNKKTGQKDLYKKPNGDILIKPKGGGKMEGEETGYNIKDF</sequence>
<dbReference type="InterPro" id="IPR045619">
    <property type="entry name" value="DUF6443"/>
</dbReference>
<evidence type="ECO:0000259" key="3">
    <source>
        <dbReference type="Pfam" id="PF20041"/>
    </source>
</evidence>
<evidence type="ECO:0000313" key="5">
    <source>
        <dbReference type="Proteomes" id="UP000181790"/>
    </source>
</evidence>
<feature type="domain" description="Bacterial toxin 33" evidence="2">
    <location>
        <begin position="961"/>
        <end position="1025"/>
    </location>
</feature>
<evidence type="ECO:0000259" key="2">
    <source>
        <dbReference type="Pfam" id="PF15533"/>
    </source>
</evidence>
<reference evidence="4 5" key="1">
    <citation type="submission" date="2016-10" db="EMBL/GenBank/DDBJ databases">
        <title>Arsenicibacter rosenii gen. nov., sp. nov., an efficient arsenic-methylating bacterium isolated from an arsenic-contaminated paddy soil.</title>
        <authorList>
            <person name="Huang K."/>
        </authorList>
    </citation>
    <scope>NUCLEOTIDE SEQUENCE [LARGE SCALE GENOMIC DNA]</scope>
    <source>
        <strain evidence="4 5">SM-1</strain>
    </source>
</reference>
<dbReference type="Pfam" id="PF05593">
    <property type="entry name" value="RHS_repeat"/>
    <property type="match status" value="1"/>
</dbReference>
<dbReference type="PANTHER" id="PTHR32305:SF15">
    <property type="entry name" value="PROTEIN RHSA-RELATED"/>
    <property type="match status" value="1"/>
</dbReference>
<dbReference type="InterPro" id="IPR022385">
    <property type="entry name" value="Rhs_assc_core"/>
</dbReference>
<dbReference type="Proteomes" id="UP000181790">
    <property type="component" value="Unassembled WGS sequence"/>
</dbReference>
<dbReference type="Pfam" id="PF20041">
    <property type="entry name" value="DUF6443"/>
    <property type="match status" value="1"/>
</dbReference>
<dbReference type="PANTHER" id="PTHR32305">
    <property type="match status" value="1"/>
</dbReference>
<dbReference type="InterPro" id="IPR006530">
    <property type="entry name" value="YD"/>
</dbReference>
<keyword evidence="5" id="KW-1185">Reference proteome</keyword>
<evidence type="ECO:0000313" key="4">
    <source>
        <dbReference type="EMBL" id="OIN61224.1"/>
    </source>
</evidence>
<protein>
    <submittedName>
        <fullName evidence="4">Uncharacterized protein</fullName>
    </submittedName>
</protein>